<sequence>MSSTRRTQPEVLPRVSQSDADRASPFSRQQSQVSLPSHDLPSVPLGTEDTSSSLVFGRGSLVGRSSSPRLATNLSLPRKRPRLSRDDRSQLSLPNPALVDPALNDFHSTPKSEDPSVPDFALMASPPPVAEKLPKQYSSLKRERSPTPTITDEPKLTAGGVVRLAPLPDNCQKTNANYASNRNAWIKDIVGRMKRVSDNVKIRRAFTREDGIAIDWTSNIPVHPDIFSAIFDKNGSLRPDNSANSEIVMVDDEDLVPTQHSLLSSNQFVPLSAVVKSHVIGITMTAEMEPQTPRPALATRSTITPDEHVTSHDSRLAGYAEALVLPLPSSQSLATPGLPRNKPRLYSQSSATPDLPRSKPPPFSQSHAASIDGLPRAKPSWSSQHTSLPLPRSSGATPNSSPADVTPSNQATTGDKSRTRAVSQYSNQNSELPCYVPSVTSGLDHNAEPIDPVVWSTQAHTIAIMTAEHSAIKDHFMTNKVTDTERRPACAQAVLDPSINDFDPLAFLAAGQRPIRYAAISRDALPETGNLLSREPVPSSLASNAKTDPLFLDSIAPAEKHIDLKTTVSNSSRRCVRYAAVHEITIDPFPAITVKSTSHSSTDLSYEFVEVKKQVVEQTGSWSSNRSPGALQTTSSVISPNLNALAANTSTIGPSTGLLTQPYLYEHTPNEAVADNQRISGYDSPPNGTEGSCLLGTQSNISRHDINSSACVVGPRPTGSTTVSSKKRNIFADNNTSSQSRTMLTESAYTPAVEEKEETVTLELTASMKEGMNFEAAAVEFLNRYLLTFNKDRSLLAGAYSRLATFSVLYHDPSGQFSALSGRNVSWRDNSKLDIFRQGRPEIIVNLLSLPADKFGVGDWAKVYYDVVSLHDASVLLMCYADSEVSNQSCDQRFVLRPREWDEEDKYANCSSSSLHH</sequence>
<feature type="compositionally biased region" description="Polar residues" evidence="1">
    <location>
        <begin position="394"/>
        <end position="428"/>
    </location>
</feature>
<keyword evidence="3" id="KW-1185">Reference proteome</keyword>
<evidence type="ECO:0000313" key="3">
    <source>
        <dbReference type="Proteomes" id="UP000006352"/>
    </source>
</evidence>
<name>J4HWP5_9APHY</name>
<dbReference type="InterPro" id="IPR032710">
    <property type="entry name" value="NTF2-like_dom_sf"/>
</dbReference>
<feature type="compositionally biased region" description="Polar residues" evidence="1">
    <location>
        <begin position="26"/>
        <end position="35"/>
    </location>
</feature>
<accession>J4HWP5</accession>
<evidence type="ECO:0000256" key="1">
    <source>
        <dbReference type="SAM" id="MobiDB-lite"/>
    </source>
</evidence>
<feature type="region of interest" description="Disordered" evidence="1">
    <location>
        <begin position="289"/>
        <end position="312"/>
    </location>
</feature>
<dbReference type="GeneID" id="24097533"/>
<dbReference type="SUPFAM" id="SSF54427">
    <property type="entry name" value="NTF2-like"/>
    <property type="match status" value="1"/>
</dbReference>
<evidence type="ECO:0008006" key="4">
    <source>
        <dbReference type="Google" id="ProtNLM"/>
    </source>
</evidence>
<dbReference type="InParanoid" id="J4HWP5"/>
<protein>
    <recommendedName>
        <fullName evidence="4">NTF2 domain-containing protein</fullName>
    </recommendedName>
</protein>
<dbReference type="Proteomes" id="UP000006352">
    <property type="component" value="Unassembled WGS sequence"/>
</dbReference>
<evidence type="ECO:0000313" key="2">
    <source>
        <dbReference type="EMBL" id="CCM02622.1"/>
    </source>
</evidence>
<dbReference type="HOGENOM" id="CLU_317612_0_0_1"/>
<reference evidence="2 3" key="1">
    <citation type="journal article" date="2012" name="Appl. Environ. Microbiol.">
        <title>Short-read sequencing for genomic analysis of the brown rot fungus Fibroporia radiculosa.</title>
        <authorList>
            <person name="Tang J.D."/>
            <person name="Perkins A.D."/>
            <person name="Sonstegard T.S."/>
            <person name="Schroeder S.G."/>
            <person name="Burgess S.C."/>
            <person name="Diehl S.V."/>
        </authorList>
    </citation>
    <scope>NUCLEOTIDE SEQUENCE [LARGE SCALE GENOMIC DNA]</scope>
    <source>
        <strain evidence="2 3">TFFH 294</strain>
    </source>
</reference>
<dbReference type="EMBL" id="HE797086">
    <property type="protein sequence ID" value="CCM02622.1"/>
    <property type="molecule type" value="Genomic_DNA"/>
</dbReference>
<organism evidence="2 3">
    <name type="scientific">Fibroporia radiculosa</name>
    <dbReference type="NCBI Taxonomy" id="599839"/>
    <lineage>
        <taxon>Eukaryota</taxon>
        <taxon>Fungi</taxon>
        <taxon>Dikarya</taxon>
        <taxon>Basidiomycota</taxon>
        <taxon>Agaricomycotina</taxon>
        <taxon>Agaricomycetes</taxon>
        <taxon>Polyporales</taxon>
        <taxon>Fibroporiaceae</taxon>
        <taxon>Fibroporia</taxon>
    </lineage>
</organism>
<dbReference type="RefSeq" id="XP_012181905.1">
    <property type="nucleotide sequence ID" value="XM_012326515.1"/>
</dbReference>
<feature type="region of interest" description="Disordered" evidence="1">
    <location>
        <begin position="330"/>
        <end position="428"/>
    </location>
</feature>
<gene>
    <name evidence="2" type="ORF">FIBRA_04725</name>
</gene>
<dbReference type="OrthoDB" id="3265156at2759"/>
<proteinExistence type="predicted"/>
<feature type="compositionally biased region" description="Polar residues" evidence="1">
    <location>
        <begin position="63"/>
        <end position="73"/>
    </location>
</feature>
<dbReference type="Gene3D" id="3.10.450.50">
    <property type="match status" value="1"/>
</dbReference>
<feature type="region of interest" description="Disordered" evidence="1">
    <location>
        <begin position="1"/>
        <end position="127"/>
    </location>
</feature>
<dbReference type="AlphaFoldDB" id="J4HWP5"/>